<reference evidence="1" key="1">
    <citation type="submission" date="2024-07" db="EMBL/GenBank/DDBJ databases">
        <title>A survey of Mimosa microsymbionts across Brazilian biomes reveals a high diversity of Paraburkholderia nodulating endemic species, but also that Cupriavidus is common as a symbiont of widespread species.</title>
        <authorList>
            <person name="Rouws L."/>
            <person name="Barauna A."/>
            <person name="Beukes C."/>
            <person name="Rouws J.R.C."/>
            <person name="De Faria S.M."/>
            <person name="Gross E."/>
            <person name="Bueno Dos Reis Junior F."/>
            <person name="Simon M.F."/>
            <person name="Maluk M."/>
            <person name="Odee D.W."/>
            <person name="Kenicer G."/>
            <person name="Young J.P.W."/>
            <person name="Reis V.M."/>
            <person name="Zilli J."/>
            <person name="James E.K."/>
        </authorList>
    </citation>
    <scope>NUCLEOTIDE SEQUENCE</scope>
    <source>
        <strain evidence="1">EG181B</strain>
    </source>
</reference>
<comment type="caution">
    <text evidence="1">The sequence shown here is derived from an EMBL/GenBank/DDBJ whole genome shotgun (WGS) entry which is preliminary data.</text>
</comment>
<name>A0ACC6TU73_9BURK</name>
<dbReference type="Proteomes" id="UP001558850">
    <property type="component" value="Unassembled WGS sequence"/>
</dbReference>
<gene>
    <name evidence="1" type="ORF">AB4Y32_03375</name>
</gene>
<keyword evidence="2" id="KW-1185">Reference proteome</keyword>
<proteinExistence type="predicted"/>
<accession>A0ACC6TU73</accession>
<evidence type="ECO:0000313" key="1">
    <source>
        <dbReference type="EMBL" id="MEX3930854.1"/>
    </source>
</evidence>
<sequence length="413" mass="45735">MSPKLKAVWYVRFKANGKEIRTTLGLAAQDGDVRLALSYEEAKERAVSSVLAARSDTVEASPIPEAAPPGNTTDRALISGDSLATVWASFLENRRTKKGAPLAAATRADYAKVYHYALAPVKDWPLNETRVAAWVDFFTSVREKHGQSKALYASNIVSAVYTYLMSLDRIDYNPITKVRLGRQFIAPTPRDTHIETANLRAFWTGIGRTLKRRDSRDAVRLLFMSGLRLNAALGMRWDQIDLAKGFLYVEPGTEGWKGFSGVFPLSDYVMDMLRVRYVSRKSREWVFPKRAGDEEDASPHMTRVGDSLAKVCESACIERVTAHDLRRTLATVGNLAFGADHSKVAVLLGHNWATTEKGMTVSRGAITARYIQTELPTLRAIANEAARTLMELVGELPVSDETAAKLRRAGLTI</sequence>
<organism evidence="1 2">
    <name type="scientific">Paraburkholderia phymatum</name>
    <dbReference type="NCBI Taxonomy" id="148447"/>
    <lineage>
        <taxon>Bacteria</taxon>
        <taxon>Pseudomonadati</taxon>
        <taxon>Pseudomonadota</taxon>
        <taxon>Betaproteobacteria</taxon>
        <taxon>Burkholderiales</taxon>
        <taxon>Burkholderiaceae</taxon>
        <taxon>Paraburkholderia</taxon>
    </lineage>
</organism>
<dbReference type="EMBL" id="JBFRCH010000001">
    <property type="protein sequence ID" value="MEX3930854.1"/>
    <property type="molecule type" value="Genomic_DNA"/>
</dbReference>
<protein>
    <submittedName>
        <fullName evidence="1">Tyrosine-type recombinase/integrase</fullName>
    </submittedName>
</protein>
<evidence type="ECO:0000313" key="2">
    <source>
        <dbReference type="Proteomes" id="UP001558850"/>
    </source>
</evidence>